<gene>
    <name evidence="2" type="ORF">DBW71_01015</name>
</gene>
<dbReference type="Proteomes" id="UP000253570">
    <property type="component" value="Unassembled WGS sequence"/>
</dbReference>
<dbReference type="Gene3D" id="2.60.120.10">
    <property type="entry name" value="Jelly Rolls"/>
    <property type="match status" value="1"/>
</dbReference>
<dbReference type="InterPro" id="IPR013096">
    <property type="entry name" value="Cupin_2"/>
</dbReference>
<evidence type="ECO:0000259" key="1">
    <source>
        <dbReference type="Pfam" id="PF07883"/>
    </source>
</evidence>
<reference evidence="2 3" key="1">
    <citation type="journal article" date="2018" name="Microbiome">
        <title>Fine metagenomic profile of the Mediterranean stratified and mixed water columns revealed by assembly and recruitment.</title>
        <authorList>
            <person name="Haro-Moreno J.M."/>
            <person name="Lopez-Perez M."/>
            <person name="De La Torre J.R."/>
            <person name="Picazo A."/>
            <person name="Camacho A."/>
            <person name="Rodriguez-Valera F."/>
        </authorList>
    </citation>
    <scope>NUCLEOTIDE SEQUENCE [LARGE SCALE GENOMIC DNA]</scope>
    <source>
        <strain evidence="2">MED-G57</strain>
    </source>
</reference>
<sequence length="279" mass="32145">MPIIKKFSDINFTDVANGIKCKNILDSSSLDDNRIIIDYYETSPKSSLDFSNNENDITWIQILSGRIDTYYPNTYIPGRRVDDTKIIFIKGTHHVSLDTPKGSSFIVTRIPNYKIHENDANDMYESDLRVVNWGNEPVLKSEHDDRKRVYLLSDSLVGTDSVKGELIVYPQSTSCPEHYHMGAEHYQFITSGSVFAVLDGEEKELNKFDLLYNFENEKHWFYTKDDQCKFVEFFVPGENKTIWTQTTNVCTWSPIGTDIRGKSPSRHIEKHVHGEGKNI</sequence>
<proteinExistence type="predicted"/>
<comment type="caution">
    <text evidence="2">The sequence shown here is derived from an EMBL/GenBank/DDBJ whole genome shotgun (WGS) entry which is preliminary data.</text>
</comment>
<organism evidence="2 3">
    <name type="scientific">PS1 clade bacterium</name>
    <dbReference type="NCBI Taxonomy" id="2175152"/>
    <lineage>
        <taxon>Bacteria</taxon>
        <taxon>Pseudomonadati</taxon>
        <taxon>Pseudomonadota</taxon>
        <taxon>Alphaproteobacteria</taxon>
        <taxon>PS1 clade</taxon>
    </lineage>
</organism>
<name>A0A368DSM5_9PROT</name>
<dbReference type="SUPFAM" id="SSF51182">
    <property type="entry name" value="RmlC-like cupins"/>
    <property type="match status" value="1"/>
</dbReference>
<accession>A0A368DSM5</accession>
<evidence type="ECO:0000313" key="2">
    <source>
        <dbReference type="EMBL" id="RCL74336.1"/>
    </source>
</evidence>
<dbReference type="InterPro" id="IPR014710">
    <property type="entry name" value="RmlC-like_jellyroll"/>
</dbReference>
<dbReference type="AlphaFoldDB" id="A0A368DSM5"/>
<evidence type="ECO:0000313" key="3">
    <source>
        <dbReference type="Proteomes" id="UP000253570"/>
    </source>
</evidence>
<dbReference type="InterPro" id="IPR011051">
    <property type="entry name" value="RmlC_Cupin_sf"/>
</dbReference>
<protein>
    <submittedName>
        <fullName evidence="2">Cupin domain-containing protein</fullName>
    </submittedName>
</protein>
<feature type="domain" description="Cupin type-2" evidence="1">
    <location>
        <begin position="168"/>
        <end position="231"/>
    </location>
</feature>
<dbReference type="Pfam" id="PF07883">
    <property type="entry name" value="Cupin_2"/>
    <property type="match status" value="1"/>
</dbReference>
<dbReference type="EMBL" id="QOQD01000002">
    <property type="protein sequence ID" value="RCL74336.1"/>
    <property type="molecule type" value="Genomic_DNA"/>
</dbReference>